<proteinExistence type="predicted"/>
<dbReference type="InterPro" id="IPR016084">
    <property type="entry name" value="Haem_Oase-like_multi-hlx"/>
</dbReference>
<dbReference type="RefSeq" id="WP_394826507.1">
    <property type="nucleotide sequence ID" value="NZ_CP089984.1"/>
</dbReference>
<keyword evidence="3" id="KW-1185">Reference proteome</keyword>
<protein>
    <recommendedName>
        <fullName evidence="1">Thiaminase-2/PQQC domain-containing protein</fullName>
    </recommendedName>
</protein>
<organism evidence="2 3">
    <name type="scientific">Pendulispora albinea</name>
    <dbReference type="NCBI Taxonomy" id="2741071"/>
    <lineage>
        <taxon>Bacteria</taxon>
        <taxon>Pseudomonadati</taxon>
        <taxon>Myxococcota</taxon>
        <taxon>Myxococcia</taxon>
        <taxon>Myxococcales</taxon>
        <taxon>Sorangiineae</taxon>
        <taxon>Pendulisporaceae</taxon>
        <taxon>Pendulispora</taxon>
    </lineage>
</organism>
<accession>A0ABZ2M1L6</accession>
<gene>
    <name evidence="2" type="ORF">LZC94_06295</name>
</gene>
<reference evidence="2 3" key="1">
    <citation type="submission" date="2021-12" db="EMBL/GenBank/DDBJ databases">
        <title>Discovery of the Pendulisporaceae a myxobacterial family with distinct sporulation behavior and unique specialized metabolism.</title>
        <authorList>
            <person name="Garcia R."/>
            <person name="Popoff A."/>
            <person name="Bader C.D."/>
            <person name="Loehr J."/>
            <person name="Walesch S."/>
            <person name="Walt C."/>
            <person name="Boldt J."/>
            <person name="Bunk B."/>
            <person name="Haeckl F.J.F.P.J."/>
            <person name="Gunesch A.P."/>
            <person name="Birkelbach J."/>
            <person name="Nuebel U."/>
            <person name="Pietschmann T."/>
            <person name="Bach T."/>
            <person name="Mueller R."/>
        </authorList>
    </citation>
    <scope>NUCLEOTIDE SEQUENCE [LARGE SCALE GENOMIC DNA]</scope>
    <source>
        <strain evidence="2 3">MSr11954</strain>
    </source>
</reference>
<evidence type="ECO:0000313" key="3">
    <source>
        <dbReference type="Proteomes" id="UP001370348"/>
    </source>
</evidence>
<dbReference type="Proteomes" id="UP001370348">
    <property type="component" value="Chromosome"/>
</dbReference>
<name>A0ABZ2M1L6_9BACT</name>
<evidence type="ECO:0000313" key="2">
    <source>
        <dbReference type="EMBL" id="WXB16877.1"/>
    </source>
</evidence>
<dbReference type="SUPFAM" id="SSF48613">
    <property type="entry name" value="Heme oxygenase-like"/>
    <property type="match status" value="1"/>
</dbReference>
<dbReference type="InterPro" id="IPR004305">
    <property type="entry name" value="Thiaminase-2/PQQC"/>
</dbReference>
<sequence>MSNSVVGKTWEPRAKSARVGSIALGFRPAPVAGVSWVREGAGIAGIRTMDAGDLDPSLMATEAVVPVEGRNRERLARLQPFLDGTHTVGALAAKLDWNVEECAGLVQGLYELGVLRDMARRPAPALSFYRHMVNIGRRETLHELVGSPLVARMLAGTLTERLVVGYLVEEYHLVASAASHISPMVAGAQTERLRMMFSDYMSGEYWHCLLLKKGLLAAGLTEEQIGAADPLPATLAVINLMRESSRTDPLAYSVWLSVMEGGDDKGAVAFSKMYDQLGTLVPAEVLLPSREHAVLDFEDEHETLGAEPFVDEGDIPGHRQDAIYRYVMASVRTHALQHQQIADFYGTEDGPLAHSYSGS</sequence>
<dbReference type="EMBL" id="CP089984">
    <property type="protein sequence ID" value="WXB16877.1"/>
    <property type="molecule type" value="Genomic_DNA"/>
</dbReference>
<dbReference type="Pfam" id="PF03070">
    <property type="entry name" value="TENA_THI-4"/>
    <property type="match status" value="1"/>
</dbReference>
<evidence type="ECO:0000259" key="1">
    <source>
        <dbReference type="Pfam" id="PF03070"/>
    </source>
</evidence>
<feature type="domain" description="Thiaminase-2/PQQC" evidence="1">
    <location>
        <begin position="148"/>
        <end position="251"/>
    </location>
</feature>
<dbReference type="Gene3D" id="1.20.910.10">
    <property type="entry name" value="Heme oxygenase-like"/>
    <property type="match status" value="1"/>
</dbReference>